<evidence type="ECO:0000313" key="3">
    <source>
        <dbReference type="Proteomes" id="UP000248817"/>
    </source>
</evidence>
<dbReference type="Proteomes" id="UP000248817">
    <property type="component" value="Unassembled WGS sequence"/>
</dbReference>
<proteinExistence type="predicted"/>
<dbReference type="EMBL" id="KZ825472">
    <property type="protein sequence ID" value="PYI35040.1"/>
    <property type="molecule type" value="Genomic_DNA"/>
</dbReference>
<keyword evidence="3" id="KW-1185">Reference proteome</keyword>
<reference evidence="2 3" key="1">
    <citation type="submission" date="2018-02" db="EMBL/GenBank/DDBJ databases">
        <title>The genomes of Aspergillus section Nigri reveals drivers in fungal speciation.</title>
        <authorList>
            <consortium name="DOE Joint Genome Institute"/>
            <person name="Vesth T.C."/>
            <person name="Nybo J."/>
            <person name="Theobald S."/>
            <person name="Brandl J."/>
            <person name="Frisvad J.C."/>
            <person name="Nielsen K.F."/>
            <person name="Lyhne E.K."/>
            <person name="Kogle M.E."/>
            <person name="Kuo A."/>
            <person name="Riley R."/>
            <person name="Clum A."/>
            <person name="Nolan M."/>
            <person name="Lipzen A."/>
            <person name="Salamov A."/>
            <person name="Henrissat B."/>
            <person name="Wiebenga A."/>
            <person name="De vries R.P."/>
            <person name="Grigoriev I.V."/>
            <person name="Mortensen U.H."/>
            <person name="Andersen M.R."/>
            <person name="Baker S.E."/>
        </authorList>
    </citation>
    <scope>NUCLEOTIDE SEQUENCE [LARGE SCALE GENOMIC DNA]</scope>
    <source>
        <strain evidence="2 3">CBS 114.80</strain>
    </source>
</reference>
<organism evidence="2 3">
    <name type="scientific">Aspergillus indologenus CBS 114.80</name>
    <dbReference type="NCBI Taxonomy" id="1450541"/>
    <lineage>
        <taxon>Eukaryota</taxon>
        <taxon>Fungi</taxon>
        <taxon>Dikarya</taxon>
        <taxon>Ascomycota</taxon>
        <taxon>Pezizomycotina</taxon>
        <taxon>Eurotiomycetes</taxon>
        <taxon>Eurotiomycetidae</taxon>
        <taxon>Eurotiales</taxon>
        <taxon>Aspergillaceae</taxon>
        <taxon>Aspergillus</taxon>
        <taxon>Aspergillus subgen. Circumdati</taxon>
    </lineage>
</organism>
<feature type="region of interest" description="Disordered" evidence="1">
    <location>
        <begin position="1"/>
        <end position="36"/>
    </location>
</feature>
<evidence type="ECO:0000256" key="1">
    <source>
        <dbReference type="SAM" id="MobiDB-lite"/>
    </source>
</evidence>
<evidence type="ECO:0000313" key="2">
    <source>
        <dbReference type="EMBL" id="PYI35040.1"/>
    </source>
</evidence>
<accession>A0A2V5J0I6</accession>
<dbReference type="AlphaFoldDB" id="A0A2V5J0I6"/>
<sequence>MACRKGVKSDRKGLKPRRPSSHPGSSSYQALTRKAQPWRSSGRRIVSRIETHLVAFGDEEQDWQGSIVDWSDLNQNFPTVKGNFLSGTPDETPLSLSWNSSVIGRGWSGCAGNQFGYLHIGLCPLPLLHPPRRLIGEFTTIPRQICQYTWSSSLCVVTRSLMPHPFCFFY</sequence>
<protein>
    <submittedName>
        <fullName evidence="2">Uncharacterized protein</fullName>
    </submittedName>
</protein>
<name>A0A2V5J0I6_9EURO</name>
<gene>
    <name evidence="2" type="ORF">BP00DRAFT_10193</name>
</gene>